<dbReference type="CDD" id="cd13520">
    <property type="entry name" value="PBP2_TAXI_TRAP"/>
    <property type="match status" value="1"/>
</dbReference>
<dbReference type="EMBL" id="BPFH01000003">
    <property type="protein sequence ID" value="GIT95333.1"/>
    <property type="molecule type" value="Genomic_DNA"/>
</dbReference>
<keyword evidence="3" id="KW-1185">Reference proteome</keyword>
<comment type="caution">
    <text evidence="2">The sequence shown here is derived from an EMBL/GenBank/DDBJ whole genome shotgun (WGS) entry which is preliminary data.</text>
</comment>
<name>A0ABQ4NLP4_9RHOB</name>
<reference evidence="2 3" key="1">
    <citation type="submission" date="2021-05" db="EMBL/GenBank/DDBJ databases">
        <title>Bacteria Genome sequencing.</title>
        <authorList>
            <person name="Takabe Y."/>
            <person name="Nakajima Y."/>
            <person name="Suzuki S."/>
            <person name="Shiozaki T."/>
        </authorList>
    </citation>
    <scope>NUCLEOTIDE SEQUENCE [LARGE SCALE GENOMIC DNA]</scope>
    <source>
        <strain evidence="2 3">AI_62</strain>
    </source>
</reference>
<sequence length="332" mass="34726">MRRVALAALGLWLVICTAGAAQEARSFRIATAGTFGTYFPIGGLIANAISAPPGSRPCEDGGACGVPGLTATAITTNGSVANVELVAEGQLESAFVQSDVATWAHSGTGIWAPRPPVEGLRAIANLYPESMHVVASADSGITSLGDLVGKRVSLDEPGSGTLVEAEIILRAVGITQADVSAQFLKIEDAAAAMRAGTLDAFFFSGGYPAKAITELAEDMEITLVPFDEDATEVILVEHEFLAYDVIPAGAYPGLTDDIWTIGVNAQWVTLANQSEDLIYEITRALWNSTTRRLLDGGHEKGALITTETALDGVGIPLHPGAERFYGEIGILN</sequence>
<evidence type="ECO:0008006" key="4">
    <source>
        <dbReference type="Google" id="ProtNLM"/>
    </source>
</evidence>
<proteinExistence type="predicted"/>
<evidence type="ECO:0000256" key="1">
    <source>
        <dbReference type="SAM" id="SignalP"/>
    </source>
</evidence>
<organism evidence="2 3">
    <name type="scientific">Jannaschia pagri</name>
    <dbReference type="NCBI Taxonomy" id="2829797"/>
    <lineage>
        <taxon>Bacteria</taxon>
        <taxon>Pseudomonadati</taxon>
        <taxon>Pseudomonadota</taxon>
        <taxon>Alphaproteobacteria</taxon>
        <taxon>Rhodobacterales</taxon>
        <taxon>Roseobacteraceae</taxon>
        <taxon>Jannaschia</taxon>
    </lineage>
</organism>
<dbReference type="Pfam" id="PF16868">
    <property type="entry name" value="NMT1_3"/>
    <property type="match status" value="1"/>
</dbReference>
<feature type="signal peptide" evidence="1">
    <location>
        <begin position="1"/>
        <end position="20"/>
    </location>
</feature>
<dbReference type="SUPFAM" id="SSF53850">
    <property type="entry name" value="Periplasmic binding protein-like II"/>
    <property type="match status" value="1"/>
</dbReference>
<dbReference type="Proteomes" id="UP000786693">
    <property type="component" value="Unassembled WGS sequence"/>
</dbReference>
<accession>A0ABQ4NLP4</accession>
<dbReference type="NCBIfam" id="TIGR02122">
    <property type="entry name" value="TRAP_TAXI"/>
    <property type="match status" value="1"/>
</dbReference>
<evidence type="ECO:0000313" key="3">
    <source>
        <dbReference type="Proteomes" id="UP000786693"/>
    </source>
</evidence>
<dbReference type="PANTHER" id="PTHR42941">
    <property type="entry name" value="SLL1037 PROTEIN"/>
    <property type="match status" value="1"/>
</dbReference>
<feature type="chain" id="PRO_5046382353" description="TRAP transporter solute receptor, TAXI family" evidence="1">
    <location>
        <begin position="21"/>
        <end position="332"/>
    </location>
</feature>
<gene>
    <name evidence="2" type="ORF">JANAI62_19560</name>
</gene>
<dbReference type="Gene3D" id="3.40.190.10">
    <property type="entry name" value="Periplasmic binding protein-like II"/>
    <property type="match status" value="2"/>
</dbReference>
<protein>
    <recommendedName>
        <fullName evidence="4">TRAP transporter solute receptor, TAXI family</fullName>
    </recommendedName>
</protein>
<dbReference type="InterPro" id="IPR011852">
    <property type="entry name" value="TRAP_TAXI"/>
</dbReference>
<evidence type="ECO:0000313" key="2">
    <source>
        <dbReference type="EMBL" id="GIT95333.1"/>
    </source>
</evidence>
<keyword evidence="1" id="KW-0732">Signal</keyword>
<dbReference type="RefSeq" id="WP_220748827.1">
    <property type="nucleotide sequence ID" value="NZ_BPFH01000003.1"/>
</dbReference>
<dbReference type="PANTHER" id="PTHR42941:SF1">
    <property type="entry name" value="SLL1037 PROTEIN"/>
    <property type="match status" value="1"/>
</dbReference>